<name>A0A5B7EQ15_PORTR</name>
<dbReference type="Proteomes" id="UP000324222">
    <property type="component" value="Unassembled WGS sequence"/>
</dbReference>
<evidence type="ECO:0000313" key="2">
    <source>
        <dbReference type="Proteomes" id="UP000324222"/>
    </source>
</evidence>
<organism evidence="1 2">
    <name type="scientific">Portunus trituberculatus</name>
    <name type="common">Swimming crab</name>
    <name type="synonym">Neptunus trituberculatus</name>
    <dbReference type="NCBI Taxonomy" id="210409"/>
    <lineage>
        <taxon>Eukaryota</taxon>
        <taxon>Metazoa</taxon>
        <taxon>Ecdysozoa</taxon>
        <taxon>Arthropoda</taxon>
        <taxon>Crustacea</taxon>
        <taxon>Multicrustacea</taxon>
        <taxon>Malacostraca</taxon>
        <taxon>Eumalacostraca</taxon>
        <taxon>Eucarida</taxon>
        <taxon>Decapoda</taxon>
        <taxon>Pleocyemata</taxon>
        <taxon>Brachyura</taxon>
        <taxon>Eubrachyura</taxon>
        <taxon>Portunoidea</taxon>
        <taxon>Portunidae</taxon>
        <taxon>Portuninae</taxon>
        <taxon>Portunus</taxon>
    </lineage>
</organism>
<protein>
    <submittedName>
        <fullName evidence="1">Uncharacterized protein</fullName>
    </submittedName>
</protein>
<accession>A0A5B7EQ15</accession>
<comment type="caution">
    <text evidence="1">The sequence shown here is derived from an EMBL/GenBank/DDBJ whole genome shotgun (WGS) entry which is preliminary data.</text>
</comment>
<evidence type="ECO:0000313" key="1">
    <source>
        <dbReference type="EMBL" id="MPC35367.1"/>
    </source>
</evidence>
<gene>
    <name evidence="1" type="ORF">E2C01_028789</name>
</gene>
<dbReference type="AlphaFoldDB" id="A0A5B7EQ15"/>
<dbReference type="EMBL" id="VSRR010003259">
    <property type="protein sequence ID" value="MPC35367.1"/>
    <property type="molecule type" value="Genomic_DNA"/>
</dbReference>
<proteinExistence type="predicted"/>
<keyword evidence="2" id="KW-1185">Reference proteome</keyword>
<reference evidence="1 2" key="1">
    <citation type="submission" date="2019-05" db="EMBL/GenBank/DDBJ databases">
        <title>Another draft genome of Portunus trituberculatus and its Hox gene families provides insights of decapod evolution.</title>
        <authorList>
            <person name="Jeong J.-H."/>
            <person name="Song I."/>
            <person name="Kim S."/>
            <person name="Choi T."/>
            <person name="Kim D."/>
            <person name="Ryu S."/>
            <person name="Kim W."/>
        </authorList>
    </citation>
    <scope>NUCLEOTIDE SEQUENCE [LARGE SCALE GENOMIC DNA]</scope>
    <source>
        <tissue evidence="1">Muscle</tissue>
    </source>
</reference>
<sequence length="87" mass="9293">MEEEVKRNTGAGSTVTFLCCTSQQVGDSQAAAATTTTITITTSLLHHKMVQHSVDSSTNRGGWGDSSFTALVTGYIWRPLATSNHFS</sequence>